<keyword evidence="1" id="KW-1133">Transmembrane helix</keyword>
<sequence>MIILLSILIGMVAGLRTMSAPAAVAGVIGAIAGIFGGASARACLARQFGRDLPAALVEDVIAIAFGLIIAVAVS</sequence>
<keyword evidence="1" id="KW-0812">Transmembrane</keyword>
<proteinExistence type="predicted"/>
<evidence type="ECO:0000313" key="2">
    <source>
        <dbReference type="EMBL" id="CUX61206.1"/>
    </source>
</evidence>
<dbReference type="AlphaFoldDB" id="A0A1S7S1K2"/>
<feature type="transmembrane region" description="Helical" evidence="1">
    <location>
        <begin position="56"/>
        <end position="73"/>
    </location>
</feature>
<evidence type="ECO:0008006" key="4">
    <source>
        <dbReference type="Google" id="ProtNLM"/>
    </source>
</evidence>
<evidence type="ECO:0000313" key="3">
    <source>
        <dbReference type="Proteomes" id="UP000191987"/>
    </source>
</evidence>
<dbReference type="RefSeq" id="WP_080821117.1">
    <property type="nucleotide sequence ID" value="NZ_LT009750.1"/>
</dbReference>
<name>A0A1S7S1K2_9HYPH</name>
<organism evidence="2 3">
    <name type="scientific">Agrobacterium deltaense Zutra 3/1</name>
    <dbReference type="NCBI Taxonomy" id="1183427"/>
    <lineage>
        <taxon>Bacteria</taxon>
        <taxon>Pseudomonadati</taxon>
        <taxon>Pseudomonadota</taxon>
        <taxon>Alphaproteobacteria</taxon>
        <taxon>Hyphomicrobiales</taxon>
        <taxon>Rhizobiaceae</taxon>
        <taxon>Rhizobium/Agrobacterium group</taxon>
        <taxon>Agrobacterium</taxon>
    </lineage>
</organism>
<gene>
    <name evidence="2" type="ORF">AGR7C_pAt0024</name>
</gene>
<dbReference type="EMBL" id="FBWG01000049">
    <property type="protein sequence ID" value="CUX61206.1"/>
    <property type="molecule type" value="Genomic_DNA"/>
</dbReference>
<protein>
    <recommendedName>
        <fullName evidence="4">DUF4126 domain-containing protein</fullName>
    </recommendedName>
</protein>
<keyword evidence="1" id="KW-0472">Membrane</keyword>
<dbReference type="Proteomes" id="UP000191987">
    <property type="component" value="Unassembled WGS sequence"/>
</dbReference>
<reference evidence="2 3" key="1">
    <citation type="submission" date="2016-01" db="EMBL/GenBank/DDBJ databases">
        <authorList>
            <person name="Oliw E.H."/>
        </authorList>
    </citation>
    <scope>NUCLEOTIDE SEQUENCE [LARGE SCALE GENOMIC DNA]</scope>
    <source>
        <strain evidence="2 3">Zutra 3-1</strain>
    </source>
</reference>
<evidence type="ECO:0000256" key="1">
    <source>
        <dbReference type="SAM" id="Phobius"/>
    </source>
</evidence>
<accession>A0A1S7S1K2</accession>